<name>A0A0B6YTA1_9EUPU</name>
<organism evidence="1">
    <name type="scientific">Arion vulgaris</name>
    <dbReference type="NCBI Taxonomy" id="1028688"/>
    <lineage>
        <taxon>Eukaryota</taxon>
        <taxon>Metazoa</taxon>
        <taxon>Spiralia</taxon>
        <taxon>Lophotrochozoa</taxon>
        <taxon>Mollusca</taxon>
        <taxon>Gastropoda</taxon>
        <taxon>Heterobranchia</taxon>
        <taxon>Euthyneura</taxon>
        <taxon>Panpulmonata</taxon>
        <taxon>Eupulmonata</taxon>
        <taxon>Stylommatophora</taxon>
        <taxon>Helicina</taxon>
        <taxon>Arionoidea</taxon>
        <taxon>Arionidae</taxon>
        <taxon>Arion</taxon>
    </lineage>
</organism>
<proteinExistence type="predicted"/>
<reference evidence="1" key="1">
    <citation type="submission" date="2014-12" db="EMBL/GenBank/DDBJ databases">
        <title>Insight into the proteome of Arion vulgaris.</title>
        <authorList>
            <person name="Aradska J."/>
            <person name="Bulat T."/>
            <person name="Smidak R."/>
            <person name="Sarate P."/>
            <person name="Gangsoo J."/>
            <person name="Sialana F."/>
            <person name="Bilban M."/>
            <person name="Lubec G."/>
        </authorList>
    </citation>
    <scope>NUCLEOTIDE SEQUENCE</scope>
    <source>
        <tissue evidence="1">Skin</tissue>
    </source>
</reference>
<dbReference type="EMBL" id="HACG01012507">
    <property type="protein sequence ID" value="CEK59372.1"/>
    <property type="molecule type" value="Transcribed_RNA"/>
</dbReference>
<evidence type="ECO:0000313" key="1">
    <source>
        <dbReference type="EMBL" id="CEK59372.1"/>
    </source>
</evidence>
<dbReference type="AlphaFoldDB" id="A0A0B6YTA1"/>
<protein>
    <submittedName>
        <fullName evidence="1">Uncharacterized protein</fullName>
    </submittedName>
</protein>
<gene>
    <name evidence="1" type="primary">ORF36106</name>
</gene>
<accession>A0A0B6YTA1</accession>
<sequence>MVSYSLAKICRISPLRPSEKHKANTEDDGTRLQPGSIVAREEILTLVITMGYISVFVQQECLNTNFEKSL</sequence>